<keyword evidence="3" id="KW-0328">Glycosyltransferase</keyword>
<evidence type="ECO:0000313" key="12">
    <source>
        <dbReference type="Proteomes" id="UP000010472"/>
    </source>
</evidence>
<dbReference type="NCBIfam" id="TIGR04283">
    <property type="entry name" value="glyco_like_mftF"/>
    <property type="match status" value="1"/>
</dbReference>
<organism evidence="11 12">
    <name type="scientific">Crinalium epipsammum PCC 9333</name>
    <dbReference type="NCBI Taxonomy" id="1173022"/>
    <lineage>
        <taxon>Bacteria</taxon>
        <taxon>Bacillati</taxon>
        <taxon>Cyanobacteriota</taxon>
        <taxon>Cyanophyceae</taxon>
        <taxon>Gomontiellales</taxon>
        <taxon>Gomontiellaceae</taxon>
        <taxon>Crinalium</taxon>
    </lineage>
</organism>
<evidence type="ECO:0000256" key="4">
    <source>
        <dbReference type="ARBA" id="ARBA00022679"/>
    </source>
</evidence>
<dbReference type="CDD" id="cd02522">
    <property type="entry name" value="GT_2_like_a"/>
    <property type="match status" value="1"/>
</dbReference>
<evidence type="ECO:0000256" key="8">
    <source>
        <dbReference type="ARBA" id="ARBA00038120"/>
    </source>
</evidence>
<evidence type="ECO:0000313" key="11">
    <source>
        <dbReference type="EMBL" id="AFZ12428.1"/>
    </source>
</evidence>
<dbReference type="Proteomes" id="UP000010472">
    <property type="component" value="Chromosome"/>
</dbReference>
<comment type="function">
    <text evidence="6">Catalyzes the glycosylation of 4,4'-diaponeurosporenoate, i.e. the esterification of glucose at the C1'' position with the carboxyl group of 4,4'-diaponeurosporenic acid, to form glycosyl-4,4'-diaponeurosporenoate. This is a step in the biosynthesis of staphyloxanthin, an orange pigment present in most staphylococci strains.</text>
</comment>
<evidence type="ECO:0000256" key="9">
    <source>
        <dbReference type="ARBA" id="ARBA00040345"/>
    </source>
</evidence>
<dbReference type="HOGENOM" id="CLU_025996_17_3_3"/>
<name>K9VWF0_9CYAN</name>
<dbReference type="OrthoDB" id="9810303at2"/>
<dbReference type="Gene3D" id="3.90.550.10">
    <property type="entry name" value="Spore Coat Polysaccharide Biosynthesis Protein SpsA, Chain A"/>
    <property type="match status" value="1"/>
</dbReference>
<dbReference type="AlphaFoldDB" id="K9VWF0"/>
<evidence type="ECO:0000256" key="7">
    <source>
        <dbReference type="ARBA" id="ARBA00037904"/>
    </source>
</evidence>
<dbReference type="eggNOG" id="COG1216">
    <property type="taxonomic scope" value="Bacteria"/>
</dbReference>
<comment type="pathway">
    <text evidence="7">Carotenoid biosynthesis; staphyloxanthin biosynthesis; staphyloxanthin from farnesyl diphosphate: step 4/5.</text>
</comment>
<dbReference type="EMBL" id="CP003620">
    <property type="protein sequence ID" value="AFZ12428.1"/>
    <property type="molecule type" value="Genomic_DNA"/>
</dbReference>
<dbReference type="GO" id="GO:0016757">
    <property type="term" value="F:glycosyltransferase activity"/>
    <property type="evidence" value="ECO:0007669"/>
    <property type="project" value="UniProtKB-KW"/>
</dbReference>
<evidence type="ECO:0000256" key="2">
    <source>
        <dbReference type="ARBA" id="ARBA00022475"/>
    </source>
</evidence>
<evidence type="ECO:0000256" key="6">
    <source>
        <dbReference type="ARBA" id="ARBA00037281"/>
    </source>
</evidence>
<gene>
    <name evidence="11" type="ORF">Cri9333_1536</name>
</gene>
<dbReference type="STRING" id="1173022.Cri9333_1536"/>
<evidence type="ECO:0000256" key="1">
    <source>
        <dbReference type="ARBA" id="ARBA00004236"/>
    </source>
</evidence>
<accession>K9VWF0</accession>
<dbReference type="SUPFAM" id="SSF53448">
    <property type="entry name" value="Nucleotide-diphospho-sugar transferases"/>
    <property type="match status" value="1"/>
</dbReference>
<dbReference type="PANTHER" id="PTHR43646:SF2">
    <property type="entry name" value="GLYCOSYLTRANSFERASE 2-LIKE DOMAIN-CONTAINING PROTEIN"/>
    <property type="match status" value="1"/>
</dbReference>
<dbReference type="GO" id="GO:0005886">
    <property type="term" value="C:plasma membrane"/>
    <property type="evidence" value="ECO:0007669"/>
    <property type="project" value="UniProtKB-SubCell"/>
</dbReference>
<dbReference type="PATRIC" id="fig|1173022.3.peg.1660"/>
<evidence type="ECO:0000256" key="5">
    <source>
        <dbReference type="ARBA" id="ARBA00023136"/>
    </source>
</evidence>
<keyword evidence="5" id="KW-0472">Membrane</keyword>
<evidence type="ECO:0000259" key="10">
    <source>
        <dbReference type="Pfam" id="PF00535"/>
    </source>
</evidence>
<dbReference type="InterPro" id="IPR001173">
    <property type="entry name" value="Glyco_trans_2-like"/>
</dbReference>
<proteinExistence type="inferred from homology"/>
<dbReference type="InterPro" id="IPR026461">
    <property type="entry name" value="Trfase_2_rSAM/seldom_assoc"/>
</dbReference>
<dbReference type="RefSeq" id="WP_015202549.1">
    <property type="nucleotide sequence ID" value="NC_019753.1"/>
</dbReference>
<reference evidence="11 12" key="1">
    <citation type="submission" date="2012-06" db="EMBL/GenBank/DDBJ databases">
        <title>Finished chromosome of genome of Crinalium epipsammum PCC 9333.</title>
        <authorList>
            <consortium name="US DOE Joint Genome Institute"/>
            <person name="Gugger M."/>
            <person name="Coursin T."/>
            <person name="Rippka R."/>
            <person name="Tandeau De Marsac N."/>
            <person name="Huntemann M."/>
            <person name="Wei C.-L."/>
            <person name="Han J."/>
            <person name="Detter J.C."/>
            <person name="Han C."/>
            <person name="Tapia R."/>
            <person name="Davenport K."/>
            <person name="Daligault H."/>
            <person name="Erkkila T."/>
            <person name="Gu W."/>
            <person name="Munk A.C.C."/>
            <person name="Teshima H."/>
            <person name="Xu Y."/>
            <person name="Chain P."/>
            <person name="Chen A."/>
            <person name="Krypides N."/>
            <person name="Mavromatis K."/>
            <person name="Markowitz V."/>
            <person name="Szeto E."/>
            <person name="Ivanova N."/>
            <person name="Mikhailova N."/>
            <person name="Ovchinnikova G."/>
            <person name="Pagani I."/>
            <person name="Pati A."/>
            <person name="Goodwin L."/>
            <person name="Peters L."/>
            <person name="Pitluck S."/>
            <person name="Woyke T."/>
            <person name="Kerfeld C."/>
        </authorList>
    </citation>
    <scope>NUCLEOTIDE SEQUENCE [LARGE SCALE GENOMIC DNA]</scope>
    <source>
        <strain evidence="11 12">PCC 9333</strain>
    </source>
</reference>
<feature type="domain" description="Glycosyltransferase 2-like" evidence="10">
    <location>
        <begin position="5"/>
        <end position="92"/>
    </location>
</feature>
<sequence>MERISIIIPVLNEENTIIQTLSNLENASNIEIIVVDGGSKDETIAVAKSFGVQVISSGLGRATQMNMGATVATGDILLFLHADTRIPPNFDILIRQALTGNFIAGAFELKIDANLRGIRLIEKMVNLRSHLFSLPYGDQAIFIRSKVFHEIGGFPNLPIMEDFVFIRQLKKMDKIKIIPQPVLTSGRRWQKLGVIKTTLINQLIIIGYFLGVSPNQLARWYRKK</sequence>
<comment type="similarity">
    <text evidence="8">Belongs to the glycosyltransferase 2 family. CrtQ subfamily.</text>
</comment>
<keyword evidence="4 11" id="KW-0808">Transferase</keyword>
<keyword evidence="2" id="KW-1003">Cell membrane</keyword>
<dbReference type="KEGG" id="cep:Cri9333_1536"/>
<comment type="subcellular location">
    <subcellularLocation>
        <location evidence="1">Cell membrane</location>
    </subcellularLocation>
</comment>
<keyword evidence="12" id="KW-1185">Reference proteome</keyword>
<protein>
    <recommendedName>
        <fullName evidence="9">4,4'-diaponeurosporenoate glycosyltransferase</fullName>
    </recommendedName>
</protein>
<evidence type="ECO:0000256" key="3">
    <source>
        <dbReference type="ARBA" id="ARBA00022676"/>
    </source>
</evidence>
<dbReference type="PANTHER" id="PTHR43646">
    <property type="entry name" value="GLYCOSYLTRANSFERASE"/>
    <property type="match status" value="1"/>
</dbReference>
<dbReference type="InterPro" id="IPR029044">
    <property type="entry name" value="Nucleotide-diphossugar_trans"/>
</dbReference>
<dbReference type="Pfam" id="PF00535">
    <property type="entry name" value="Glycos_transf_2"/>
    <property type="match status" value="1"/>
</dbReference>